<keyword evidence="8" id="KW-0966">Cell projection</keyword>
<dbReference type="NCBIfam" id="TIGR01396">
    <property type="entry name" value="FlgB"/>
    <property type="match status" value="1"/>
</dbReference>
<keyword evidence="9" id="KW-1185">Reference proteome</keyword>
<reference evidence="8 9" key="1">
    <citation type="submission" date="2018-12" db="EMBL/GenBank/DDBJ databases">
        <title>Bacillus chawlae sp. nov., Bacillus glennii sp. nov., and Bacillus saganii sp. nov. Isolated from the Vehicle Assembly Building at Kennedy Space Center where the Viking Spacecraft were Assembled.</title>
        <authorList>
            <person name="Seuylemezian A."/>
            <person name="Vaishampayan P."/>
        </authorList>
    </citation>
    <scope>NUCLEOTIDE SEQUENCE [LARGE SCALE GENOMIC DNA]</scope>
    <source>
        <strain evidence="8 9">L5</strain>
    </source>
</reference>
<evidence type="ECO:0000313" key="8">
    <source>
        <dbReference type="EMBL" id="RUQ30441.1"/>
    </source>
</evidence>
<protein>
    <recommendedName>
        <fullName evidence="3 6">Flagellar basal body rod protein FlgB</fullName>
    </recommendedName>
</protein>
<feature type="domain" description="Flagellar basal body rod protein N-terminal" evidence="7">
    <location>
        <begin position="8"/>
        <end position="38"/>
    </location>
</feature>
<evidence type="ECO:0000256" key="3">
    <source>
        <dbReference type="ARBA" id="ARBA00014376"/>
    </source>
</evidence>
<dbReference type="EMBL" id="RYZZ01000007">
    <property type="protein sequence ID" value="RUQ30441.1"/>
    <property type="molecule type" value="Genomic_DNA"/>
</dbReference>
<sequence>MKLFSNTFQTLENALNYSGTKQKVISQNIANADTPNYKAKDVQFTASFQNELQASIHAFRTESRHYDFQMKPPIQSGIVTKNSLQYNNNGNSVDMDQEMSDLATNQIYYNAVADRLNGKFQSMQNVIRGGK</sequence>
<proteinExistence type="inferred from homology"/>
<dbReference type="OrthoDB" id="9792068at2"/>
<dbReference type="GO" id="GO:0030694">
    <property type="term" value="C:bacterial-type flagellum basal body, rod"/>
    <property type="evidence" value="ECO:0007669"/>
    <property type="project" value="InterPro"/>
</dbReference>
<keyword evidence="8" id="KW-0969">Cilium</keyword>
<accession>A0A433HQ33</accession>
<dbReference type="InterPro" id="IPR006300">
    <property type="entry name" value="FlgB"/>
</dbReference>
<keyword evidence="4 6" id="KW-0975">Bacterial flagellum</keyword>
<evidence type="ECO:0000256" key="6">
    <source>
        <dbReference type="PIRNR" id="PIRNR002889"/>
    </source>
</evidence>
<dbReference type="PANTHER" id="PTHR30435">
    <property type="entry name" value="FLAGELLAR PROTEIN"/>
    <property type="match status" value="1"/>
</dbReference>
<evidence type="ECO:0000313" key="9">
    <source>
        <dbReference type="Proteomes" id="UP000267430"/>
    </source>
</evidence>
<dbReference type="RefSeq" id="WP_126864463.1">
    <property type="nucleotide sequence ID" value="NZ_JAUSTX010000001.1"/>
</dbReference>
<dbReference type="AlphaFoldDB" id="A0A433HQ33"/>
<dbReference type="InterPro" id="IPR001444">
    <property type="entry name" value="Flag_bb_rod_N"/>
</dbReference>
<evidence type="ECO:0000256" key="5">
    <source>
        <dbReference type="ARBA" id="ARBA00024934"/>
    </source>
</evidence>
<comment type="function">
    <text evidence="5 6">Structural component of flagellum, the bacterial motility apparatus. Part of the rod structure of flagellar basal body.</text>
</comment>
<comment type="subcellular location">
    <subcellularLocation>
        <location evidence="1 6">Bacterial flagellum basal body</location>
    </subcellularLocation>
</comment>
<dbReference type="PANTHER" id="PTHR30435:SF12">
    <property type="entry name" value="FLAGELLAR BASAL BODY ROD PROTEIN FLGB"/>
    <property type="match status" value="1"/>
</dbReference>
<evidence type="ECO:0000256" key="1">
    <source>
        <dbReference type="ARBA" id="ARBA00004117"/>
    </source>
</evidence>
<organism evidence="8 9">
    <name type="scientific">Peribacillus cavernae</name>
    <dbReference type="NCBI Taxonomy" id="1674310"/>
    <lineage>
        <taxon>Bacteria</taxon>
        <taxon>Bacillati</taxon>
        <taxon>Bacillota</taxon>
        <taxon>Bacilli</taxon>
        <taxon>Bacillales</taxon>
        <taxon>Bacillaceae</taxon>
        <taxon>Peribacillus</taxon>
    </lineage>
</organism>
<dbReference type="Proteomes" id="UP000267430">
    <property type="component" value="Unassembled WGS sequence"/>
</dbReference>
<name>A0A433HQ33_9BACI</name>
<keyword evidence="8" id="KW-0282">Flagellum</keyword>
<dbReference type="GO" id="GO:0071978">
    <property type="term" value="P:bacterial-type flagellum-dependent swarming motility"/>
    <property type="evidence" value="ECO:0007669"/>
    <property type="project" value="TreeGrafter"/>
</dbReference>
<evidence type="ECO:0000259" key="7">
    <source>
        <dbReference type="Pfam" id="PF00460"/>
    </source>
</evidence>
<evidence type="ECO:0000256" key="2">
    <source>
        <dbReference type="ARBA" id="ARBA00009677"/>
    </source>
</evidence>
<comment type="caution">
    <text evidence="8">The sequence shown here is derived from an EMBL/GenBank/DDBJ whole genome shotgun (WGS) entry which is preliminary data.</text>
</comment>
<comment type="subunit">
    <text evidence="6">The basal body constitutes a major portion of the flagellar organelle and consists of a number of rings mounted on a central rod.</text>
</comment>
<evidence type="ECO:0000256" key="4">
    <source>
        <dbReference type="ARBA" id="ARBA00023143"/>
    </source>
</evidence>
<dbReference type="Pfam" id="PF00460">
    <property type="entry name" value="Flg_bb_rod"/>
    <property type="match status" value="1"/>
</dbReference>
<gene>
    <name evidence="8" type="primary">flgB</name>
    <name evidence="8" type="ORF">ELQ35_08880</name>
</gene>
<comment type="similarity">
    <text evidence="2 6">Belongs to the flagella basal body rod proteins family.</text>
</comment>
<dbReference type="PIRSF" id="PIRSF002889">
    <property type="entry name" value="Rod_FlgB"/>
    <property type="match status" value="1"/>
</dbReference>